<evidence type="ECO:0000256" key="4">
    <source>
        <dbReference type="ARBA" id="ARBA00022692"/>
    </source>
</evidence>
<protein>
    <recommendedName>
        <fullName evidence="11">Aluminum-activated malate transporter</fullName>
    </recommendedName>
</protein>
<gene>
    <name evidence="10" type="ORF">DCAR_008671</name>
</gene>
<dbReference type="PANTHER" id="PTHR31086">
    <property type="entry name" value="ALUMINUM-ACTIVATED MALATE TRANSPORTER 10"/>
    <property type="match status" value="1"/>
</dbReference>
<keyword evidence="3" id="KW-0813">Transport</keyword>
<keyword evidence="5 9" id="KW-1133">Transmembrane helix</keyword>
<dbReference type="GO" id="GO:0034220">
    <property type="term" value="P:monoatomic ion transmembrane transport"/>
    <property type="evidence" value="ECO:0007669"/>
    <property type="project" value="UniProtKB-KW"/>
</dbReference>
<dbReference type="Pfam" id="PF11744">
    <property type="entry name" value="ALMT"/>
    <property type="match status" value="1"/>
</dbReference>
<proteinExistence type="inferred from homology"/>
<accession>A0A166FJ05</accession>
<evidence type="ECO:0000256" key="5">
    <source>
        <dbReference type="ARBA" id="ARBA00022989"/>
    </source>
</evidence>
<keyword evidence="7 9" id="KW-0472">Membrane</keyword>
<sequence>MTNGQELHTTLEWRVHAPDGTVEILVQEELGPRWRLFRWMHGLVAEFIIKLSTFMLKAWNIGVNDPKKFIHCLKVGTALSLVSLFYYMRTLYEGVGGNAMWAVMTVVVVFEYSIGATLYKCVNRAAGTLVAGVLGFGVHWMAIQCGEEIEPIVLEISVFLLAAAATFSRFIPTVKARFDYGAMVFILTFCLVSISGYRVDQLFEMAHHRLLTVTLGASICIITSMLVCPIWAGQELHALITRNLEKLSESLDACFIDFFADRGVKNVSHGYFSKMNQAYKCVLNSKTSEESMANFARWEPAHGDFKFRHPWKQYLKVGAAIRSCAYCIETLNGCINSDIRAPETLKKHLKDMCVSLSSYSSNVIKELAAMMKTMTKSSSIHISIGQMNIAVYELQDALKNVPSQVVVQILQASNNSINKETTNTRPLLEILPLATIASLLIELASRVEVIVKEVNQLADQADFALNSNSGSKETHSIT</sequence>
<organism evidence="10">
    <name type="scientific">Daucus carota subsp. sativus</name>
    <name type="common">Carrot</name>
    <dbReference type="NCBI Taxonomy" id="79200"/>
    <lineage>
        <taxon>Eukaryota</taxon>
        <taxon>Viridiplantae</taxon>
        <taxon>Streptophyta</taxon>
        <taxon>Embryophyta</taxon>
        <taxon>Tracheophyta</taxon>
        <taxon>Spermatophyta</taxon>
        <taxon>Magnoliopsida</taxon>
        <taxon>eudicotyledons</taxon>
        <taxon>Gunneridae</taxon>
        <taxon>Pentapetalae</taxon>
        <taxon>asterids</taxon>
        <taxon>campanulids</taxon>
        <taxon>Apiales</taxon>
        <taxon>Apiaceae</taxon>
        <taxon>Apioideae</taxon>
        <taxon>Scandiceae</taxon>
        <taxon>Daucinae</taxon>
        <taxon>Daucus</taxon>
        <taxon>Daucus sect. Daucus</taxon>
    </lineage>
</organism>
<evidence type="ECO:0008006" key="11">
    <source>
        <dbReference type="Google" id="ProtNLM"/>
    </source>
</evidence>
<evidence type="ECO:0000256" key="7">
    <source>
        <dbReference type="ARBA" id="ARBA00023136"/>
    </source>
</evidence>
<feature type="transmembrane region" description="Helical" evidence="9">
    <location>
        <begin position="126"/>
        <end position="143"/>
    </location>
</feature>
<evidence type="ECO:0000256" key="3">
    <source>
        <dbReference type="ARBA" id="ARBA00022448"/>
    </source>
</evidence>
<dbReference type="EMBL" id="LNRQ01000002">
    <property type="protein sequence ID" value="KZN07834.1"/>
    <property type="molecule type" value="Genomic_DNA"/>
</dbReference>
<evidence type="ECO:0000313" key="10">
    <source>
        <dbReference type="EMBL" id="KZN07834.1"/>
    </source>
</evidence>
<dbReference type="AlphaFoldDB" id="A0A166FJ05"/>
<dbReference type="STRING" id="79200.A0A166FJ05"/>
<keyword evidence="6" id="KW-0406">Ion transport</keyword>
<comment type="caution">
    <text evidence="10">The sequence shown here is derived from an EMBL/GenBank/DDBJ whole genome shotgun (WGS) entry which is preliminary data.</text>
</comment>
<feature type="transmembrane region" description="Helical" evidence="9">
    <location>
        <begin position="99"/>
        <end position="119"/>
    </location>
</feature>
<keyword evidence="8" id="KW-0407">Ion channel</keyword>
<evidence type="ECO:0000256" key="2">
    <source>
        <dbReference type="ARBA" id="ARBA00007079"/>
    </source>
</evidence>
<name>A0A166FJ05_DAUCS</name>
<dbReference type="OMA" id="AITIMKM"/>
<feature type="transmembrane region" description="Helical" evidence="9">
    <location>
        <begin position="211"/>
        <end position="232"/>
    </location>
</feature>
<dbReference type="Gramene" id="KZN07834">
    <property type="protein sequence ID" value="KZN07834"/>
    <property type="gene ID" value="DCAR_008671"/>
</dbReference>
<comment type="subcellular location">
    <subcellularLocation>
        <location evidence="1">Membrane</location>
        <topology evidence="1">Multi-pass membrane protein</topology>
    </subcellularLocation>
</comment>
<reference evidence="10" key="1">
    <citation type="journal article" date="2016" name="Nat. Genet.">
        <title>A high-quality carrot genome assembly provides new insights into carotenoid accumulation and asterid genome evolution.</title>
        <authorList>
            <person name="Iorizzo M."/>
            <person name="Ellison S."/>
            <person name="Senalik D."/>
            <person name="Zeng P."/>
            <person name="Satapoomin P."/>
            <person name="Huang J."/>
            <person name="Bowman M."/>
            <person name="Iovene M."/>
            <person name="Sanseverino W."/>
            <person name="Cavagnaro P."/>
            <person name="Yildiz M."/>
            <person name="Macko-Podgorni A."/>
            <person name="Moranska E."/>
            <person name="Grzebelus E."/>
            <person name="Grzebelus D."/>
            <person name="Ashrafi H."/>
            <person name="Zheng Z."/>
            <person name="Cheng S."/>
            <person name="Spooner D."/>
            <person name="Van Deynze A."/>
            <person name="Simon P."/>
        </authorList>
    </citation>
    <scope>NUCLEOTIDE SEQUENCE [LARGE SCALE GENOMIC DNA]</scope>
    <source>
        <tissue evidence="10">Leaf</tissue>
    </source>
</reference>
<feature type="transmembrane region" description="Helical" evidence="9">
    <location>
        <begin position="68"/>
        <end position="87"/>
    </location>
</feature>
<evidence type="ECO:0000256" key="9">
    <source>
        <dbReference type="SAM" id="Phobius"/>
    </source>
</evidence>
<evidence type="ECO:0000256" key="1">
    <source>
        <dbReference type="ARBA" id="ARBA00004141"/>
    </source>
</evidence>
<dbReference type="GO" id="GO:0015743">
    <property type="term" value="P:malate transport"/>
    <property type="evidence" value="ECO:0007669"/>
    <property type="project" value="InterPro"/>
</dbReference>
<dbReference type="GO" id="GO:0016020">
    <property type="term" value="C:membrane"/>
    <property type="evidence" value="ECO:0007669"/>
    <property type="project" value="UniProtKB-SubCell"/>
</dbReference>
<keyword evidence="4 9" id="KW-0812">Transmembrane</keyword>
<comment type="similarity">
    <text evidence="2">Belongs to the aromatic acid exporter (TC 2.A.85) family.</text>
</comment>
<feature type="transmembrane region" description="Helical" evidence="9">
    <location>
        <begin position="180"/>
        <end position="199"/>
    </location>
</feature>
<evidence type="ECO:0000256" key="8">
    <source>
        <dbReference type="ARBA" id="ARBA00023303"/>
    </source>
</evidence>
<dbReference type="InterPro" id="IPR020966">
    <property type="entry name" value="ALMT"/>
</dbReference>
<evidence type="ECO:0000256" key="6">
    <source>
        <dbReference type="ARBA" id="ARBA00023065"/>
    </source>
</evidence>